<keyword evidence="8" id="KW-0732">Signal</keyword>
<evidence type="ECO:0000313" key="11">
    <source>
        <dbReference type="Proteomes" id="UP000000852"/>
    </source>
</evidence>
<dbReference type="Proteomes" id="UP000000852">
    <property type="component" value="Chromosome"/>
</dbReference>
<evidence type="ECO:0000256" key="1">
    <source>
        <dbReference type="ARBA" id="ARBA00004571"/>
    </source>
</evidence>
<dbReference type="SUPFAM" id="SSF56935">
    <property type="entry name" value="Porins"/>
    <property type="match status" value="1"/>
</dbReference>
<evidence type="ECO:0000256" key="4">
    <source>
        <dbReference type="ARBA" id="ARBA00022692"/>
    </source>
</evidence>
<keyword evidence="4 7" id="KW-0812">Transmembrane</keyword>
<dbReference type="AlphaFoldDB" id="C6XU31"/>
<keyword evidence="10" id="KW-0675">Receptor</keyword>
<dbReference type="RefSeq" id="WP_015809433.1">
    <property type="nucleotide sequence ID" value="NC_013061.1"/>
</dbReference>
<feature type="signal peptide" evidence="8">
    <location>
        <begin position="1"/>
        <end position="24"/>
    </location>
</feature>
<dbReference type="Gene3D" id="2.40.170.20">
    <property type="entry name" value="TonB-dependent receptor, beta-barrel domain"/>
    <property type="match status" value="1"/>
</dbReference>
<dbReference type="InterPro" id="IPR039426">
    <property type="entry name" value="TonB-dep_rcpt-like"/>
</dbReference>
<evidence type="ECO:0000256" key="2">
    <source>
        <dbReference type="ARBA" id="ARBA00022448"/>
    </source>
</evidence>
<evidence type="ECO:0000259" key="9">
    <source>
        <dbReference type="Pfam" id="PF07715"/>
    </source>
</evidence>
<evidence type="ECO:0000256" key="7">
    <source>
        <dbReference type="PROSITE-ProRule" id="PRU01360"/>
    </source>
</evidence>
<dbReference type="OrthoDB" id="9768177at2"/>
<dbReference type="KEGG" id="phe:Phep_3633"/>
<dbReference type="Gene3D" id="2.170.130.10">
    <property type="entry name" value="TonB-dependent receptor, plug domain"/>
    <property type="match status" value="1"/>
</dbReference>
<dbReference type="InterPro" id="IPR036942">
    <property type="entry name" value="Beta-barrel_TonB_sf"/>
</dbReference>
<comment type="subcellular location">
    <subcellularLocation>
        <location evidence="1 7">Cell outer membrane</location>
        <topology evidence="1 7">Multi-pass membrane protein</topology>
    </subcellularLocation>
</comment>
<dbReference type="Pfam" id="PF07715">
    <property type="entry name" value="Plug"/>
    <property type="match status" value="1"/>
</dbReference>
<keyword evidence="2 7" id="KW-0813">Transport</keyword>
<keyword evidence="3 7" id="KW-1134">Transmembrane beta strand</keyword>
<dbReference type="NCBIfam" id="TIGR04057">
    <property type="entry name" value="SusC_RagA_signa"/>
    <property type="match status" value="1"/>
</dbReference>
<feature type="chain" id="PRO_5002971761" evidence="8">
    <location>
        <begin position="25"/>
        <end position="1010"/>
    </location>
</feature>
<dbReference type="InterPro" id="IPR012910">
    <property type="entry name" value="Plug_dom"/>
</dbReference>
<evidence type="ECO:0000256" key="6">
    <source>
        <dbReference type="ARBA" id="ARBA00023237"/>
    </source>
</evidence>
<dbReference type="InterPro" id="IPR037066">
    <property type="entry name" value="Plug_dom_sf"/>
</dbReference>
<keyword evidence="5 7" id="KW-0472">Membrane</keyword>
<evidence type="ECO:0000256" key="8">
    <source>
        <dbReference type="SAM" id="SignalP"/>
    </source>
</evidence>
<organism evidence="10 11">
    <name type="scientific">Pedobacter heparinus (strain ATCC 13125 / DSM 2366 / CIP 104194 / JCM 7457 / NBRC 12017 / NCIMB 9290 / NRRL B-14731 / HIM 762-3)</name>
    <dbReference type="NCBI Taxonomy" id="485917"/>
    <lineage>
        <taxon>Bacteria</taxon>
        <taxon>Pseudomonadati</taxon>
        <taxon>Bacteroidota</taxon>
        <taxon>Sphingobacteriia</taxon>
        <taxon>Sphingobacteriales</taxon>
        <taxon>Sphingobacteriaceae</taxon>
        <taxon>Pedobacter</taxon>
    </lineage>
</organism>
<sequence length="1010" mass="110056">MKRIFTKLSVLTFLCFLFTSVTQAQDLTVTGVVTDLADKLPLPGVSVQVKGTQKGTTTDAMGKYAISAPANATLVFTSIGYTSREMQIGNQTTINVVLSSASQDLEGVVVVGYGTQRKRDLTGAITQIKGDEVAKMPNTNPLSSLQGKVAGLTVVNSGTPGAAPTVRIRGVNSTTSGGNNPLYVVDGVHQDNIDYINPADIESIEVLKDPSSIAIFGLQGGNGVIVVTTKRAAKGQTTINLQSSAGVQKVLNTIDVTNAAQFIKLYNNLLANSGLGSYDYTNYTADTDWQKEILQSAFQSNNNLSISNSGEKSTTLINLGYNTMEGVVKFGKYQRYVARVNEEIRINDNIKIGADITGTHWILNNSSGDLNNALWAAPIVGIRESETAYYAMPGFQRGQVGNPVARIYQNDRNSINKGYRVVGNLFADVTFLKKFKWRSQFYTDLGFNNNRGYTGLPFTVIYLGEGNIPTTRFDNPNARTSVRQGADEFRKFQQDHTITYENTFNNDHKVTAVAGFTSIFRSETKLSGDRTDIGLNIPDDPAYWYIGIADKSNPSGVTGSGEERASMGYFARVNYAYKDRYLINATYRRDGLSSIAPQNRWGNFGGIGLGWVLSEESFFKNIKGVDFLKLRGSWGTTGNGQGLPPNIFRPGVTTSGSGVFGDNIYPGIAPAYIADPNLKWEVVRGLDLGMDLKALNSRLSAEINVYDRTTKDIITQITLLNTSGSYPYRTNLGTISNKGIEVALGWNDKIGSDFTYNITPNFSYNKNEVVSIGNNINFLLTGNGGANRTITGESIGHFYGYKQIGIYQSTADLDKMARLSNSLPGDIAYQDTDGDGKITPADRIKLGSPFPAWSYGLNLNLGYKGFDVLLQGQGVAGNKVYTQRRTATFADLNFETNRLNAWTGPGTSNVEPILQKGRLNNYLFSSYYLEPGDYFRLRTVQLGYTFKPAMLAKAGVKNLRLYVSGQNIHTWTKTTGYSPEAPISDVLGGGADNGVYPIPAVYTFGINATF</sequence>
<protein>
    <submittedName>
        <fullName evidence="10">TonB-dependent receptor</fullName>
    </submittedName>
</protein>
<dbReference type="STRING" id="485917.Phep_3633"/>
<dbReference type="Pfam" id="PF13715">
    <property type="entry name" value="CarbopepD_reg_2"/>
    <property type="match status" value="1"/>
</dbReference>
<gene>
    <name evidence="10" type="ordered locus">Phep_3633</name>
</gene>
<keyword evidence="11" id="KW-1185">Reference proteome</keyword>
<keyword evidence="6 7" id="KW-0998">Cell outer membrane</keyword>
<dbReference type="PROSITE" id="PS52016">
    <property type="entry name" value="TONB_DEPENDENT_REC_3"/>
    <property type="match status" value="1"/>
</dbReference>
<dbReference type="SUPFAM" id="SSF49464">
    <property type="entry name" value="Carboxypeptidase regulatory domain-like"/>
    <property type="match status" value="1"/>
</dbReference>
<accession>C6XU31</accession>
<dbReference type="eggNOG" id="COG1629">
    <property type="taxonomic scope" value="Bacteria"/>
</dbReference>
<dbReference type="InterPro" id="IPR008969">
    <property type="entry name" value="CarboxyPept-like_regulatory"/>
</dbReference>
<proteinExistence type="inferred from homology"/>
<dbReference type="InterPro" id="IPR023996">
    <property type="entry name" value="TonB-dep_OMP_SusC/RagA"/>
</dbReference>
<reference evidence="10 11" key="1">
    <citation type="journal article" date="2009" name="Stand. Genomic Sci.">
        <title>Complete genome sequence of Pedobacter heparinus type strain (HIM 762-3).</title>
        <authorList>
            <person name="Han C."/>
            <person name="Spring S."/>
            <person name="Lapidus A."/>
            <person name="Del Rio T.G."/>
            <person name="Tice H."/>
            <person name="Copeland A."/>
            <person name="Cheng J.F."/>
            <person name="Lucas S."/>
            <person name="Chen F."/>
            <person name="Nolan M."/>
            <person name="Bruce D."/>
            <person name="Goodwin L."/>
            <person name="Pitluck S."/>
            <person name="Ivanova N."/>
            <person name="Mavromatis K."/>
            <person name="Mikhailova N."/>
            <person name="Pati A."/>
            <person name="Chen A."/>
            <person name="Palaniappan K."/>
            <person name="Land M."/>
            <person name="Hauser L."/>
            <person name="Chang Y.J."/>
            <person name="Jeffries C.C."/>
            <person name="Saunders E."/>
            <person name="Chertkov O."/>
            <person name="Brettin T."/>
            <person name="Goker M."/>
            <person name="Rohde M."/>
            <person name="Bristow J."/>
            <person name="Eisen J.A."/>
            <person name="Markowitz V."/>
            <person name="Hugenholtz P."/>
            <person name="Kyrpides N.C."/>
            <person name="Klenk H.P."/>
            <person name="Detter J.C."/>
        </authorList>
    </citation>
    <scope>NUCLEOTIDE SEQUENCE [LARGE SCALE GENOMIC DNA]</scope>
    <source>
        <strain evidence="11">ATCC 13125 / DSM 2366 / CIP 104194 / JCM 7457 / NBRC 12017 / NCIMB 9290 / NRRL B-14731 / HIM 762-3</strain>
    </source>
</reference>
<evidence type="ECO:0000256" key="3">
    <source>
        <dbReference type="ARBA" id="ARBA00022452"/>
    </source>
</evidence>
<dbReference type="EMBL" id="CP001681">
    <property type="protein sequence ID" value="ACU05824.1"/>
    <property type="molecule type" value="Genomic_DNA"/>
</dbReference>
<feature type="domain" description="TonB-dependent receptor plug" evidence="9">
    <location>
        <begin position="118"/>
        <end position="224"/>
    </location>
</feature>
<dbReference type="InterPro" id="IPR023997">
    <property type="entry name" value="TonB-dep_OMP_SusC/RagA_CS"/>
</dbReference>
<dbReference type="Gene3D" id="2.60.40.1120">
    <property type="entry name" value="Carboxypeptidase-like, regulatory domain"/>
    <property type="match status" value="1"/>
</dbReference>
<name>C6XU31_PEDHD</name>
<evidence type="ECO:0000256" key="5">
    <source>
        <dbReference type="ARBA" id="ARBA00023136"/>
    </source>
</evidence>
<dbReference type="HOGENOM" id="CLU_004317_0_2_10"/>
<evidence type="ECO:0000313" key="10">
    <source>
        <dbReference type="EMBL" id="ACU05824.1"/>
    </source>
</evidence>
<dbReference type="NCBIfam" id="TIGR04056">
    <property type="entry name" value="OMP_RagA_SusC"/>
    <property type="match status" value="1"/>
</dbReference>
<dbReference type="GO" id="GO:0009279">
    <property type="term" value="C:cell outer membrane"/>
    <property type="evidence" value="ECO:0007669"/>
    <property type="project" value="UniProtKB-SubCell"/>
</dbReference>
<comment type="similarity">
    <text evidence="7">Belongs to the TonB-dependent receptor family.</text>
</comment>